<dbReference type="STRING" id="280699.M1VIK0"/>
<dbReference type="OrthoDB" id="6425924at2759"/>
<dbReference type="InterPro" id="IPR047575">
    <property type="entry name" value="Sm"/>
</dbReference>
<reference evidence="6 7" key="1">
    <citation type="journal article" date="2004" name="Nature">
        <title>Genome sequence of the ultrasmall unicellular red alga Cyanidioschyzon merolae 10D.</title>
        <authorList>
            <person name="Matsuzaki M."/>
            <person name="Misumi O."/>
            <person name="Shin-i T."/>
            <person name="Maruyama S."/>
            <person name="Takahara M."/>
            <person name="Miyagishima S."/>
            <person name="Mori T."/>
            <person name="Nishida K."/>
            <person name="Yagisawa F."/>
            <person name="Nishida K."/>
            <person name="Yoshida Y."/>
            <person name="Nishimura Y."/>
            <person name="Nakao S."/>
            <person name="Kobayashi T."/>
            <person name="Momoyama Y."/>
            <person name="Higashiyama T."/>
            <person name="Minoda A."/>
            <person name="Sano M."/>
            <person name="Nomoto H."/>
            <person name="Oishi K."/>
            <person name="Hayashi H."/>
            <person name="Ohta F."/>
            <person name="Nishizaka S."/>
            <person name="Haga S."/>
            <person name="Miura S."/>
            <person name="Morishita T."/>
            <person name="Kabeya Y."/>
            <person name="Terasawa K."/>
            <person name="Suzuki Y."/>
            <person name="Ishii Y."/>
            <person name="Asakawa S."/>
            <person name="Takano H."/>
            <person name="Ohta N."/>
            <person name="Kuroiwa H."/>
            <person name="Tanaka K."/>
            <person name="Shimizu N."/>
            <person name="Sugano S."/>
            <person name="Sato N."/>
            <person name="Nozaki H."/>
            <person name="Ogasawara N."/>
            <person name="Kohara Y."/>
            <person name="Kuroiwa T."/>
        </authorList>
    </citation>
    <scope>NUCLEOTIDE SEQUENCE [LARGE SCALE GENOMIC DNA]</scope>
    <source>
        <strain evidence="6 7">10D</strain>
    </source>
</reference>
<dbReference type="EMBL" id="AP006495">
    <property type="protein sequence ID" value="BAM80948.1"/>
    <property type="molecule type" value="Genomic_DNA"/>
</dbReference>
<dbReference type="SMART" id="SM00651">
    <property type="entry name" value="Sm"/>
    <property type="match status" value="1"/>
</dbReference>
<dbReference type="Proteomes" id="UP000007014">
    <property type="component" value="Chromosome 13"/>
</dbReference>
<evidence type="ECO:0000256" key="3">
    <source>
        <dbReference type="ARBA" id="ARBA00023274"/>
    </source>
</evidence>
<dbReference type="OMA" id="CQMSAIT"/>
<reference evidence="6 7" key="2">
    <citation type="journal article" date="2007" name="BMC Biol.">
        <title>A 100%-complete sequence reveals unusually simple genomic features in the hot-spring red alga Cyanidioschyzon merolae.</title>
        <authorList>
            <person name="Nozaki H."/>
            <person name="Takano H."/>
            <person name="Misumi O."/>
            <person name="Terasawa K."/>
            <person name="Matsuzaki M."/>
            <person name="Maruyama S."/>
            <person name="Nishida K."/>
            <person name="Yagisawa F."/>
            <person name="Yoshida Y."/>
            <person name="Fujiwara T."/>
            <person name="Takio S."/>
            <person name="Tamura K."/>
            <person name="Chung S.J."/>
            <person name="Nakamura S."/>
            <person name="Kuroiwa H."/>
            <person name="Tanaka K."/>
            <person name="Sato N."/>
            <person name="Kuroiwa T."/>
        </authorList>
    </citation>
    <scope>NUCLEOTIDE SEQUENCE [LARGE SCALE GENOMIC DNA]</scope>
    <source>
        <strain evidence="6 7">10D</strain>
    </source>
</reference>
<evidence type="ECO:0000256" key="1">
    <source>
        <dbReference type="ARBA" id="ARBA00004123"/>
    </source>
</evidence>
<feature type="domain" description="Sm" evidence="5">
    <location>
        <begin position="11"/>
        <end position="83"/>
    </location>
</feature>
<dbReference type="GeneID" id="16995080"/>
<feature type="compositionally biased region" description="Basic and acidic residues" evidence="4">
    <location>
        <begin position="107"/>
        <end position="126"/>
    </location>
</feature>
<dbReference type="HOGENOM" id="CLU_1572882_0_0_1"/>
<dbReference type="GO" id="GO:0003723">
    <property type="term" value="F:RNA binding"/>
    <property type="evidence" value="ECO:0007669"/>
    <property type="project" value="InterPro"/>
</dbReference>
<keyword evidence="2" id="KW-0539">Nucleus</keyword>
<keyword evidence="3" id="KW-0687">Ribonucleoprotein</keyword>
<gene>
    <name evidence="6" type="ORF">CYME_CMM065C</name>
</gene>
<dbReference type="AlphaFoldDB" id="M1VIK0"/>
<evidence type="ECO:0000313" key="7">
    <source>
        <dbReference type="Proteomes" id="UP000007014"/>
    </source>
</evidence>
<feature type="compositionally biased region" description="Basic and acidic residues" evidence="4">
    <location>
        <begin position="157"/>
        <end position="170"/>
    </location>
</feature>
<dbReference type="InterPro" id="IPR001163">
    <property type="entry name" value="Sm_dom_euk/arc"/>
</dbReference>
<dbReference type="KEGG" id="cme:CYME_CMM065C"/>
<evidence type="ECO:0000256" key="4">
    <source>
        <dbReference type="SAM" id="MobiDB-lite"/>
    </source>
</evidence>
<evidence type="ECO:0000256" key="2">
    <source>
        <dbReference type="ARBA" id="ARBA00023242"/>
    </source>
</evidence>
<dbReference type="PANTHER" id="PTHR23338">
    <property type="entry name" value="SMALL NUCLEAR RIBONUCLEOPROTEIN SM"/>
    <property type="match status" value="1"/>
</dbReference>
<dbReference type="GO" id="GO:0005634">
    <property type="term" value="C:nucleus"/>
    <property type="evidence" value="ECO:0007669"/>
    <property type="project" value="UniProtKB-SubCell"/>
</dbReference>
<evidence type="ECO:0000259" key="5">
    <source>
        <dbReference type="PROSITE" id="PS52002"/>
    </source>
</evidence>
<accession>M1VIK0</accession>
<protein>
    <submittedName>
        <fullName evidence="6">Sm protein D3</fullName>
    </submittedName>
</protein>
<dbReference type="eggNOG" id="KOG3172">
    <property type="taxonomic scope" value="Eukaryota"/>
</dbReference>
<sequence>MSGYRPAAFDLPRALLREAKNQIVSVETKNGMEYRGRLDNVSSRMNLVLSAVTVLNATGERTQKNRVLVRGDSIVLVVLPEALEDAPQLDVLLQVKQARKAAMHVNNTDRKSRGARRSEADVHERSGASTLPLPQSESQPQLKRTRVFLSGNAETVQRTKEGGDSNRRNV</sequence>
<keyword evidence="7" id="KW-1185">Reference proteome</keyword>
<dbReference type="RefSeq" id="XP_005536984.1">
    <property type="nucleotide sequence ID" value="XM_005536927.1"/>
</dbReference>
<dbReference type="Pfam" id="PF01423">
    <property type="entry name" value="LSM"/>
    <property type="match status" value="1"/>
</dbReference>
<dbReference type="SUPFAM" id="SSF50182">
    <property type="entry name" value="Sm-like ribonucleoproteins"/>
    <property type="match status" value="1"/>
</dbReference>
<dbReference type="InterPro" id="IPR027141">
    <property type="entry name" value="LSm4/Sm_D1/D3"/>
</dbReference>
<dbReference type="Gene3D" id="2.30.30.100">
    <property type="match status" value="1"/>
</dbReference>
<comment type="subcellular location">
    <subcellularLocation>
        <location evidence="1">Nucleus</location>
    </subcellularLocation>
</comment>
<proteinExistence type="predicted"/>
<dbReference type="Gramene" id="CMM065CT">
    <property type="protein sequence ID" value="CMM065CT"/>
    <property type="gene ID" value="CMM065C"/>
</dbReference>
<evidence type="ECO:0000313" key="6">
    <source>
        <dbReference type="EMBL" id="BAM80948.1"/>
    </source>
</evidence>
<dbReference type="PROSITE" id="PS52002">
    <property type="entry name" value="SM"/>
    <property type="match status" value="1"/>
</dbReference>
<organism evidence="6 7">
    <name type="scientific">Cyanidioschyzon merolae (strain NIES-3377 / 10D)</name>
    <name type="common">Unicellular red alga</name>
    <dbReference type="NCBI Taxonomy" id="280699"/>
    <lineage>
        <taxon>Eukaryota</taxon>
        <taxon>Rhodophyta</taxon>
        <taxon>Bangiophyceae</taxon>
        <taxon>Cyanidiales</taxon>
        <taxon>Cyanidiaceae</taxon>
        <taxon>Cyanidioschyzon</taxon>
    </lineage>
</organism>
<dbReference type="GO" id="GO:0006396">
    <property type="term" value="P:RNA processing"/>
    <property type="evidence" value="ECO:0007669"/>
    <property type="project" value="InterPro"/>
</dbReference>
<feature type="compositionally biased region" description="Polar residues" evidence="4">
    <location>
        <begin position="127"/>
        <end position="142"/>
    </location>
</feature>
<dbReference type="GO" id="GO:1990904">
    <property type="term" value="C:ribonucleoprotein complex"/>
    <property type="evidence" value="ECO:0007669"/>
    <property type="project" value="UniProtKB-KW"/>
</dbReference>
<dbReference type="InterPro" id="IPR010920">
    <property type="entry name" value="LSM_dom_sf"/>
</dbReference>
<feature type="region of interest" description="Disordered" evidence="4">
    <location>
        <begin position="103"/>
        <end position="170"/>
    </location>
</feature>
<name>M1VIK0_CYAM1</name>